<keyword evidence="7" id="KW-1185">Reference proteome</keyword>
<dbReference type="RefSeq" id="WP_150033813.1">
    <property type="nucleotide sequence ID" value="NZ_VWSH01000004.1"/>
</dbReference>
<dbReference type="PROSITE" id="PS00387">
    <property type="entry name" value="PPASE"/>
    <property type="match status" value="1"/>
</dbReference>
<comment type="caution">
    <text evidence="6">The sequence shown here is derived from an EMBL/GenBank/DDBJ whole genome shotgun (WGS) entry which is preliminary data.</text>
</comment>
<accession>A0A5M6CCY2</accession>
<proteinExistence type="predicted"/>
<dbReference type="InterPro" id="IPR008162">
    <property type="entry name" value="Pyrophosphatase"/>
</dbReference>
<dbReference type="GO" id="GO:0004427">
    <property type="term" value="F:inorganic diphosphate phosphatase activity"/>
    <property type="evidence" value="ECO:0007669"/>
    <property type="project" value="UniProtKB-EC"/>
</dbReference>
<protein>
    <recommendedName>
        <fullName evidence="2">inorganic diphosphatase</fullName>
        <ecNumber evidence="2">3.6.1.1</ecNumber>
    </recommendedName>
</protein>
<dbReference type="SUPFAM" id="SSF50324">
    <property type="entry name" value="Inorganic pyrophosphatase"/>
    <property type="match status" value="1"/>
</dbReference>
<keyword evidence="4" id="KW-0378">Hydrolase</keyword>
<keyword evidence="5" id="KW-0460">Magnesium</keyword>
<sequence>MASINCIVETPKGSNVKYDYEPELACFELNKVLPAGLAFPFDFGFIPGTIGGDGDPLDVIIISEATAFPGCVIKCRIIGGLQASQRERDGKTMRNDRYIAIPDTSFLYKHIKEVNELPAEILNQLKSFFINYNEQAGKAFRPLAWIHTAKALKAINKSFRETSPSKLIQILLPLNNDKGDAFPEQYYKKIKKTLVRKFGGVTTYTQTPATGLWKKEKGKVINDKMIVYEVMASKLDRSFWEQYKKKLQDWFKQEKLVIRQTEIGTF</sequence>
<evidence type="ECO:0000256" key="4">
    <source>
        <dbReference type="ARBA" id="ARBA00022801"/>
    </source>
</evidence>
<dbReference type="GO" id="GO:0006796">
    <property type="term" value="P:phosphate-containing compound metabolic process"/>
    <property type="evidence" value="ECO:0007669"/>
    <property type="project" value="InterPro"/>
</dbReference>
<evidence type="ECO:0000256" key="1">
    <source>
        <dbReference type="ARBA" id="ARBA00001946"/>
    </source>
</evidence>
<dbReference type="Gene3D" id="3.90.80.10">
    <property type="entry name" value="Inorganic pyrophosphatase"/>
    <property type="match status" value="1"/>
</dbReference>
<dbReference type="EMBL" id="VWSH01000004">
    <property type="protein sequence ID" value="KAA5532310.1"/>
    <property type="molecule type" value="Genomic_DNA"/>
</dbReference>
<dbReference type="GO" id="GO:0005737">
    <property type="term" value="C:cytoplasm"/>
    <property type="evidence" value="ECO:0007669"/>
    <property type="project" value="InterPro"/>
</dbReference>
<evidence type="ECO:0000313" key="7">
    <source>
        <dbReference type="Proteomes" id="UP000323632"/>
    </source>
</evidence>
<evidence type="ECO:0000256" key="3">
    <source>
        <dbReference type="ARBA" id="ARBA00022723"/>
    </source>
</evidence>
<dbReference type="GO" id="GO:0000287">
    <property type="term" value="F:magnesium ion binding"/>
    <property type="evidence" value="ECO:0007669"/>
    <property type="project" value="InterPro"/>
</dbReference>
<dbReference type="Pfam" id="PF00719">
    <property type="entry name" value="Pyrophosphatase"/>
    <property type="match status" value="1"/>
</dbReference>
<dbReference type="EC" id="3.6.1.1" evidence="2"/>
<dbReference type="PANTHER" id="PTHR10286">
    <property type="entry name" value="INORGANIC PYROPHOSPHATASE"/>
    <property type="match status" value="1"/>
</dbReference>
<evidence type="ECO:0000256" key="5">
    <source>
        <dbReference type="ARBA" id="ARBA00022842"/>
    </source>
</evidence>
<organism evidence="6 7">
    <name type="scientific">Taibaiella lutea</name>
    <dbReference type="NCBI Taxonomy" id="2608001"/>
    <lineage>
        <taxon>Bacteria</taxon>
        <taxon>Pseudomonadati</taxon>
        <taxon>Bacteroidota</taxon>
        <taxon>Chitinophagia</taxon>
        <taxon>Chitinophagales</taxon>
        <taxon>Chitinophagaceae</taxon>
        <taxon>Taibaiella</taxon>
    </lineage>
</organism>
<gene>
    <name evidence="6" type="ORF">F0919_16070</name>
</gene>
<name>A0A5M6CCY2_9BACT</name>
<evidence type="ECO:0000256" key="2">
    <source>
        <dbReference type="ARBA" id="ARBA00012146"/>
    </source>
</evidence>
<keyword evidence="3" id="KW-0479">Metal-binding</keyword>
<reference evidence="6 7" key="1">
    <citation type="submission" date="2019-09" db="EMBL/GenBank/DDBJ databases">
        <title>Genome sequence and assembly of Taibaiella sp.</title>
        <authorList>
            <person name="Chhetri G."/>
        </authorList>
    </citation>
    <scope>NUCLEOTIDE SEQUENCE [LARGE SCALE GENOMIC DNA]</scope>
    <source>
        <strain evidence="6 7">KVB11</strain>
    </source>
</reference>
<dbReference type="AlphaFoldDB" id="A0A5M6CCY2"/>
<comment type="cofactor">
    <cofactor evidence="1">
        <name>Mg(2+)</name>
        <dbReference type="ChEBI" id="CHEBI:18420"/>
    </cofactor>
</comment>
<dbReference type="InterPro" id="IPR036649">
    <property type="entry name" value="Pyrophosphatase_sf"/>
</dbReference>
<evidence type="ECO:0000313" key="6">
    <source>
        <dbReference type="EMBL" id="KAA5532310.1"/>
    </source>
</evidence>
<dbReference type="Proteomes" id="UP000323632">
    <property type="component" value="Unassembled WGS sequence"/>
</dbReference>